<evidence type="ECO:0000256" key="1">
    <source>
        <dbReference type="SAM" id="MobiDB-lite"/>
    </source>
</evidence>
<sequence>MRLERALLYEYLDAELGAAAPGLPTRPQHPIAHPATTEQEYAASRTALPPKPESNLQSADRPSDPSLLLNAKGGRSISQSREAVDAYVIGEKEKRKAAELAAQQQQTLADQNGSEATREGGEDGNAMEVDAVENASSNTPGPAAASRVKITIKRSAGPNTAA</sequence>
<dbReference type="AlphaFoldDB" id="A0A0P1BJH6"/>
<organism evidence="2 3">
    <name type="scientific">Ceraceosorus bombacis</name>
    <dbReference type="NCBI Taxonomy" id="401625"/>
    <lineage>
        <taxon>Eukaryota</taxon>
        <taxon>Fungi</taxon>
        <taxon>Dikarya</taxon>
        <taxon>Basidiomycota</taxon>
        <taxon>Ustilaginomycotina</taxon>
        <taxon>Exobasidiomycetes</taxon>
        <taxon>Ceraceosorales</taxon>
        <taxon>Ceraceosoraceae</taxon>
        <taxon>Ceraceosorus</taxon>
    </lineage>
</organism>
<proteinExistence type="predicted"/>
<dbReference type="Proteomes" id="UP000054845">
    <property type="component" value="Unassembled WGS sequence"/>
</dbReference>
<reference evidence="2 3" key="1">
    <citation type="submission" date="2014-09" db="EMBL/GenBank/DDBJ databases">
        <authorList>
            <person name="Magalhaes I.L.F."/>
            <person name="Oliveira U."/>
            <person name="Santos F.R."/>
            <person name="Vidigal T.H.D.A."/>
            <person name="Brescovit A.D."/>
            <person name="Santos A.J."/>
        </authorList>
    </citation>
    <scope>NUCLEOTIDE SEQUENCE [LARGE SCALE GENOMIC DNA]</scope>
</reference>
<dbReference type="EMBL" id="CCYA01000318">
    <property type="protein sequence ID" value="CEH16447.1"/>
    <property type="molecule type" value="Genomic_DNA"/>
</dbReference>
<evidence type="ECO:0000313" key="2">
    <source>
        <dbReference type="EMBL" id="CEH16447.1"/>
    </source>
</evidence>
<feature type="region of interest" description="Disordered" evidence="1">
    <location>
        <begin position="98"/>
        <end position="162"/>
    </location>
</feature>
<accession>A0A0P1BJH6</accession>
<protein>
    <submittedName>
        <fullName evidence="2">Uncharacterized protein</fullName>
    </submittedName>
</protein>
<name>A0A0P1BJH6_9BASI</name>
<feature type="compositionally biased region" description="Low complexity" evidence="1">
    <location>
        <begin position="99"/>
        <end position="111"/>
    </location>
</feature>
<evidence type="ECO:0000313" key="3">
    <source>
        <dbReference type="Proteomes" id="UP000054845"/>
    </source>
</evidence>
<keyword evidence="3" id="KW-1185">Reference proteome</keyword>
<feature type="region of interest" description="Disordered" evidence="1">
    <location>
        <begin position="19"/>
        <end position="81"/>
    </location>
</feature>